<dbReference type="InterPro" id="IPR025944">
    <property type="entry name" value="Sigma_54_int_dom_CS"/>
</dbReference>
<dbReference type="InterPro" id="IPR025943">
    <property type="entry name" value="Sigma_54_int_dom_ATP-bd_2"/>
</dbReference>
<dbReference type="PROSITE" id="PS50112">
    <property type="entry name" value="PAS"/>
    <property type="match status" value="1"/>
</dbReference>
<dbReference type="Gene3D" id="1.10.8.60">
    <property type="match status" value="1"/>
</dbReference>
<dbReference type="InterPro" id="IPR002197">
    <property type="entry name" value="HTH_Fis"/>
</dbReference>
<dbReference type="InterPro" id="IPR003593">
    <property type="entry name" value="AAA+_ATPase"/>
</dbReference>
<sequence>MENYIKESHTRSIKMGILSRNLYSAKIVKGEELRDILDRNKNLILVATPFMNRLYNFVKESEFFATLCDNEGCILNVIGNEKILSEATKLKMIQGAYMDEAHIGTNAMSLAISKKSPVQISGEDHFIEAYHKWTCSAAPIKDINGEIIGCIDLTGYKGNAHPHTLGMVVAAADAIETMLEISKYNSMLEISKRRLETTFNSISSGILTCDLLGNITTMNSYAVKLFGSTRHEIKKMKVSDFLQNWEEIIQHINIKRDFINEDLHINAKINKLQCTLTLYPIYDQEMNIQEITIVINEFKKARKLAGKILGGQAKYTFEQVIGRNDKFTKIVDYSKKIANSKSTILITGESGTGKEVFAQAIHNYSIRKEEPFIAVNCGAIPKTLIESELFGYDDGAFTGAKKGGSPGKFEIADGGTIFLDEIGEMPVDMQTKLLRVLEENVITRIGSSIEIPIDVRIIAATNKCLEDEIEKGQFRRDLYYRLNVLPINLPPLRDKRDDIPELINYYMKKISEKLGKQSMDIPEEYIKYLMNYDWPGNIRELENVIELIINSEELQFNLGNKVGEGEKNIMCLAQNNSLELIERQHIIKVLKEVNGNMTLAASILEIGRNTLYRKIEKFHINYSKIEHCSEMEQ</sequence>
<dbReference type="GO" id="GO:0043565">
    <property type="term" value="F:sequence-specific DNA binding"/>
    <property type="evidence" value="ECO:0007669"/>
    <property type="project" value="InterPro"/>
</dbReference>
<dbReference type="InterPro" id="IPR035965">
    <property type="entry name" value="PAS-like_dom_sf"/>
</dbReference>
<evidence type="ECO:0000259" key="6">
    <source>
        <dbReference type="PROSITE" id="PS50045"/>
    </source>
</evidence>
<evidence type="ECO:0000259" key="7">
    <source>
        <dbReference type="PROSITE" id="PS50112"/>
    </source>
</evidence>
<keyword evidence="5" id="KW-0804">Transcription</keyword>
<keyword evidence="9" id="KW-1185">Reference proteome</keyword>
<dbReference type="Gene3D" id="3.40.50.300">
    <property type="entry name" value="P-loop containing nucleotide triphosphate hydrolases"/>
    <property type="match status" value="1"/>
</dbReference>
<dbReference type="SUPFAM" id="SSF55781">
    <property type="entry name" value="GAF domain-like"/>
    <property type="match status" value="1"/>
</dbReference>
<dbReference type="PROSITE" id="PS00688">
    <property type="entry name" value="SIGMA54_INTERACT_3"/>
    <property type="match status" value="1"/>
</dbReference>
<dbReference type="Gene3D" id="3.30.450.40">
    <property type="match status" value="1"/>
</dbReference>
<keyword evidence="3" id="KW-0805">Transcription regulation</keyword>
<dbReference type="KEGG" id="csr:Cspa_c06870"/>
<dbReference type="Pfam" id="PF13188">
    <property type="entry name" value="PAS_8"/>
    <property type="match status" value="1"/>
</dbReference>
<dbReference type="Pfam" id="PF00158">
    <property type="entry name" value="Sigma54_activat"/>
    <property type="match status" value="1"/>
</dbReference>
<keyword evidence="2" id="KW-0067">ATP-binding</keyword>
<evidence type="ECO:0000256" key="4">
    <source>
        <dbReference type="ARBA" id="ARBA00023125"/>
    </source>
</evidence>
<dbReference type="InterPro" id="IPR027417">
    <property type="entry name" value="P-loop_NTPase"/>
</dbReference>
<dbReference type="PANTHER" id="PTHR32071:SF57">
    <property type="entry name" value="C4-DICARBOXYLATE TRANSPORT TRANSCRIPTIONAL REGULATORY PROTEIN DCTD"/>
    <property type="match status" value="1"/>
</dbReference>
<accession>M1MSA7</accession>
<dbReference type="PATRIC" id="fig|931276.5.peg.646"/>
<dbReference type="SMART" id="SM00382">
    <property type="entry name" value="AAA"/>
    <property type="match status" value="1"/>
</dbReference>
<dbReference type="AlphaFoldDB" id="M1MSA7"/>
<dbReference type="InterPro" id="IPR002078">
    <property type="entry name" value="Sigma_54_int"/>
</dbReference>
<evidence type="ECO:0000256" key="2">
    <source>
        <dbReference type="ARBA" id="ARBA00022840"/>
    </source>
</evidence>
<dbReference type="InterPro" id="IPR009057">
    <property type="entry name" value="Homeodomain-like_sf"/>
</dbReference>
<dbReference type="eggNOG" id="COG3284">
    <property type="taxonomic scope" value="Bacteria"/>
</dbReference>
<dbReference type="Pfam" id="PF25601">
    <property type="entry name" value="AAA_lid_14"/>
    <property type="match status" value="1"/>
</dbReference>
<dbReference type="PANTHER" id="PTHR32071">
    <property type="entry name" value="TRANSCRIPTIONAL REGULATORY PROTEIN"/>
    <property type="match status" value="1"/>
</dbReference>
<keyword evidence="4" id="KW-0238">DNA-binding</keyword>
<dbReference type="STRING" id="36745.CLSAP_07330"/>
<evidence type="ECO:0000256" key="5">
    <source>
        <dbReference type="ARBA" id="ARBA00023163"/>
    </source>
</evidence>
<name>M1MSA7_9CLOT</name>
<dbReference type="Pfam" id="PF02954">
    <property type="entry name" value="HTH_8"/>
    <property type="match status" value="1"/>
</dbReference>
<dbReference type="FunFam" id="3.40.50.300:FF:000006">
    <property type="entry name" value="DNA-binding transcriptional regulator NtrC"/>
    <property type="match status" value="1"/>
</dbReference>
<keyword evidence="1" id="KW-0547">Nucleotide-binding</keyword>
<protein>
    <submittedName>
        <fullName evidence="8">Aor transcriptional regulator</fullName>
    </submittedName>
</protein>
<dbReference type="GO" id="GO:0005524">
    <property type="term" value="F:ATP binding"/>
    <property type="evidence" value="ECO:0007669"/>
    <property type="project" value="UniProtKB-KW"/>
</dbReference>
<dbReference type="Gene3D" id="3.30.450.20">
    <property type="entry name" value="PAS domain"/>
    <property type="match status" value="1"/>
</dbReference>
<dbReference type="RefSeq" id="WP_015390798.1">
    <property type="nucleotide sequence ID" value="NC_020291.1"/>
</dbReference>
<dbReference type="GO" id="GO:0006355">
    <property type="term" value="P:regulation of DNA-templated transcription"/>
    <property type="evidence" value="ECO:0007669"/>
    <property type="project" value="InterPro"/>
</dbReference>
<dbReference type="Pfam" id="PF01590">
    <property type="entry name" value="GAF"/>
    <property type="match status" value="1"/>
</dbReference>
<dbReference type="SUPFAM" id="SSF46689">
    <property type="entry name" value="Homeodomain-like"/>
    <property type="match status" value="1"/>
</dbReference>
<dbReference type="CDD" id="cd00130">
    <property type="entry name" value="PAS"/>
    <property type="match status" value="1"/>
</dbReference>
<dbReference type="HOGENOM" id="CLU_000445_8_12_9"/>
<dbReference type="SMART" id="SM00091">
    <property type="entry name" value="PAS"/>
    <property type="match status" value="1"/>
</dbReference>
<dbReference type="PROSITE" id="PS00675">
    <property type="entry name" value="SIGMA54_INTERACT_1"/>
    <property type="match status" value="1"/>
</dbReference>
<feature type="domain" description="PAS" evidence="7">
    <location>
        <begin position="191"/>
        <end position="233"/>
    </location>
</feature>
<dbReference type="InterPro" id="IPR000014">
    <property type="entry name" value="PAS"/>
</dbReference>
<dbReference type="EMBL" id="CP004121">
    <property type="protein sequence ID" value="AGF54472.1"/>
    <property type="molecule type" value="Genomic_DNA"/>
</dbReference>
<dbReference type="Gene3D" id="1.10.10.60">
    <property type="entry name" value="Homeodomain-like"/>
    <property type="match status" value="1"/>
</dbReference>
<evidence type="ECO:0000313" key="8">
    <source>
        <dbReference type="EMBL" id="AGF54472.1"/>
    </source>
</evidence>
<dbReference type="InterPro" id="IPR029016">
    <property type="entry name" value="GAF-like_dom_sf"/>
</dbReference>
<dbReference type="Proteomes" id="UP000011728">
    <property type="component" value="Chromosome"/>
</dbReference>
<evidence type="ECO:0000256" key="3">
    <source>
        <dbReference type="ARBA" id="ARBA00023015"/>
    </source>
</evidence>
<dbReference type="InterPro" id="IPR058031">
    <property type="entry name" value="AAA_lid_NorR"/>
</dbReference>
<dbReference type="PROSITE" id="PS00676">
    <property type="entry name" value="SIGMA54_INTERACT_2"/>
    <property type="match status" value="1"/>
</dbReference>
<organism evidence="8 9">
    <name type="scientific">Clostridium saccharoperbutylacetonicum N1-4(HMT)</name>
    <dbReference type="NCBI Taxonomy" id="931276"/>
    <lineage>
        <taxon>Bacteria</taxon>
        <taxon>Bacillati</taxon>
        <taxon>Bacillota</taxon>
        <taxon>Clostridia</taxon>
        <taxon>Eubacteriales</taxon>
        <taxon>Clostridiaceae</taxon>
        <taxon>Clostridium</taxon>
    </lineage>
</organism>
<dbReference type="InterPro" id="IPR003018">
    <property type="entry name" value="GAF"/>
</dbReference>
<evidence type="ECO:0000256" key="1">
    <source>
        <dbReference type="ARBA" id="ARBA00022741"/>
    </source>
</evidence>
<reference evidence="8 9" key="1">
    <citation type="submission" date="2013-02" db="EMBL/GenBank/DDBJ databases">
        <title>Genome sequence of Clostridium saccharoperbutylacetonicum N1-4(HMT).</title>
        <authorList>
            <person name="Poehlein A."/>
            <person name="Daniel R."/>
        </authorList>
    </citation>
    <scope>NUCLEOTIDE SEQUENCE [LARGE SCALE GENOMIC DNA]</scope>
    <source>
        <strain evidence="9">N1-4(HMT)</strain>
    </source>
</reference>
<dbReference type="PROSITE" id="PS50045">
    <property type="entry name" value="SIGMA54_INTERACT_4"/>
    <property type="match status" value="1"/>
</dbReference>
<dbReference type="PRINTS" id="PR01590">
    <property type="entry name" value="HTHFIS"/>
</dbReference>
<dbReference type="CDD" id="cd00009">
    <property type="entry name" value="AAA"/>
    <property type="match status" value="1"/>
</dbReference>
<feature type="domain" description="Sigma-54 factor interaction" evidence="6">
    <location>
        <begin position="320"/>
        <end position="550"/>
    </location>
</feature>
<dbReference type="OrthoDB" id="9803970at2"/>
<gene>
    <name evidence="8" type="primary">aorR</name>
    <name evidence="8" type="ORF">Cspa_c06870</name>
</gene>
<proteinExistence type="predicted"/>
<dbReference type="SUPFAM" id="SSF52540">
    <property type="entry name" value="P-loop containing nucleoside triphosphate hydrolases"/>
    <property type="match status" value="1"/>
</dbReference>
<evidence type="ECO:0000313" key="9">
    <source>
        <dbReference type="Proteomes" id="UP000011728"/>
    </source>
</evidence>
<dbReference type="SUPFAM" id="SSF55785">
    <property type="entry name" value="PYP-like sensor domain (PAS domain)"/>
    <property type="match status" value="1"/>
</dbReference>
<dbReference type="InterPro" id="IPR025662">
    <property type="entry name" value="Sigma_54_int_dom_ATP-bd_1"/>
</dbReference>